<evidence type="ECO:0000313" key="3">
    <source>
        <dbReference type="EMBL" id="GHP05814.1"/>
    </source>
</evidence>
<sequence>MSVSSPPSASASGDSSSLVAPVVAPTPRVVARGGGDDDGGLLPLPLIDAEKYRHVSPGVCDACASDANIRAAWAQLLIDQIPAHQVQARRSEQANVGGVTYEAYERFEQAYHSWLEDMKQPDWHPASGEAPTLLWMVREKERLVREYGCGDVFAAMKDEEGQVALALYPELCAELDGKSELALSPDGVPAVLELALACCLAGNLFDAGAAWLIASEANCVDDECEVDLDSDGEPGLLLNNAKVADTFRAARAFCERDGGWHYDDAAVLSSRLTAKDGSGRPIRRAVVFCDNAGADTMGMVLLARTILQMMGDDAMVALTANSSPALNDVTFAELEAFVDEARHADAVVDDMLQSGRLVLLPSGQDSTLLDLGSISNELHAWVTSELDIVTSHDEWLIVLDGMGRSLESNFQAYEYVTQGTSVLTLAMIKSEINARRLEANVKDCVVRLRTGERQLKNTS</sequence>
<evidence type="ECO:0000259" key="2">
    <source>
        <dbReference type="Pfam" id="PF01937"/>
    </source>
</evidence>
<name>A0A830HFH8_9CHLO</name>
<dbReference type="OrthoDB" id="498611at2759"/>
<evidence type="ECO:0000256" key="1">
    <source>
        <dbReference type="ARBA" id="ARBA00001967"/>
    </source>
</evidence>
<dbReference type="Gene3D" id="3.40.50.10880">
    <property type="entry name" value="Uncharacterised protein PF01937, DUF89, domain 3"/>
    <property type="match status" value="1"/>
</dbReference>
<dbReference type="Gene3D" id="1.20.1700.10">
    <property type="entry name" value="AF1104-like"/>
    <property type="match status" value="1"/>
</dbReference>
<dbReference type="InterPro" id="IPR035073">
    <property type="entry name" value="At2g17340_3_helix_bundle"/>
</dbReference>
<dbReference type="Pfam" id="PF01937">
    <property type="entry name" value="ARMT1-like_dom"/>
    <property type="match status" value="1"/>
</dbReference>
<dbReference type="InterPro" id="IPR002791">
    <property type="entry name" value="ARMT1-like_metal-bd"/>
</dbReference>
<accession>A0A830HFH8</accession>
<reference evidence="3" key="1">
    <citation type="submission" date="2020-10" db="EMBL/GenBank/DDBJ databases">
        <title>Unveiling of a novel bifunctional photoreceptor, Dualchrome1, isolated from a cosmopolitan green alga.</title>
        <authorList>
            <person name="Suzuki S."/>
            <person name="Kawachi M."/>
        </authorList>
    </citation>
    <scope>NUCLEOTIDE SEQUENCE</scope>
    <source>
        <strain evidence="3">NIES 2893</strain>
    </source>
</reference>
<organism evidence="3 4">
    <name type="scientific">Pycnococcus provasolii</name>
    <dbReference type="NCBI Taxonomy" id="41880"/>
    <lineage>
        <taxon>Eukaryota</taxon>
        <taxon>Viridiplantae</taxon>
        <taxon>Chlorophyta</taxon>
        <taxon>Pseudoscourfieldiophyceae</taxon>
        <taxon>Pseudoscourfieldiales</taxon>
        <taxon>Pycnococcaceae</taxon>
        <taxon>Pycnococcus</taxon>
    </lineage>
</organism>
<dbReference type="SUPFAM" id="SSF111321">
    <property type="entry name" value="AF1104-like"/>
    <property type="match status" value="1"/>
</dbReference>
<proteinExistence type="predicted"/>
<feature type="domain" description="Damage-control phosphatase ARMT1-like metal-binding" evidence="2">
    <location>
        <begin position="110"/>
        <end position="445"/>
    </location>
</feature>
<dbReference type="AlphaFoldDB" id="A0A830HFH8"/>
<dbReference type="InterPro" id="IPR036075">
    <property type="entry name" value="ARMT-1-like_metal-bd_sf"/>
</dbReference>
<dbReference type="EMBL" id="BNJQ01000011">
    <property type="protein sequence ID" value="GHP05814.1"/>
    <property type="molecule type" value="Genomic_DNA"/>
</dbReference>
<gene>
    <name evidence="3" type="ORF">PPROV_000456100</name>
</gene>
<comment type="caution">
    <text evidence="3">The sequence shown here is derived from an EMBL/GenBank/DDBJ whole genome shotgun (WGS) entry which is preliminary data.</text>
</comment>
<comment type="cofactor">
    <cofactor evidence="1">
        <name>Ni(2+)</name>
        <dbReference type="ChEBI" id="CHEBI:49786"/>
    </cofactor>
</comment>
<dbReference type="Proteomes" id="UP000660262">
    <property type="component" value="Unassembled WGS sequence"/>
</dbReference>
<keyword evidence="4" id="KW-1185">Reference proteome</keyword>
<protein>
    <recommendedName>
        <fullName evidence="2">Damage-control phosphatase ARMT1-like metal-binding domain-containing protein</fullName>
    </recommendedName>
</protein>
<evidence type="ECO:0000313" key="4">
    <source>
        <dbReference type="Proteomes" id="UP000660262"/>
    </source>
</evidence>